<name>A0ABT8P7I4_9BURK</name>
<keyword evidence="2" id="KW-1185">Reference proteome</keyword>
<organism evidence="1 2">
    <name type="scientific">Burkholderia metallica</name>
    <dbReference type="NCBI Taxonomy" id="488729"/>
    <lineage>
        <taxon>Bacteria</taxon>
        <taxon>Pseudomonadati</taxon>
        <taxon>Pseudomonadota</taxon>
        <taxon>Betaproteobacteria</taxon>
        <taxon>Burkholderiales</taxon>
        <taxon>Burkholderiaceae</taxon>
        <taxon>Burkholderia</taxon>
        <taxon>Burkholderia cepacia complex</taxon>
    </lineage>
</organism>
<sequence length="69" mass="7516">MDAIAACGVRFVERHARYWGMNGRETGLVAGPKLRRVAMLSIEGVIGGMAEPAEHATTLDALFPNWNEC</sequence>
<accession>A0ABT8P7I4</accession>
<gene>
    <name evidence="1" type="ORF">QZM52_07060</name>
</gene>
<dbReference type="EMBL" id="JAUJSQ010000002">
    <property type="protein sequence ID" value="MDN7931051.1"/>
    <property type="molecule type" value="Genomic_DNA"/>
</dbReference>
<reference evidence="1" key="1">
    <citation type="submission" date="2023-07" db="EMBL/GenBank/DDBJ databases">
        <title>A collection of bacterial strains from the Burkholderia cepacia Research Laboratory and Repository.</title>
        <authorList>
            <person name="Lipuma J."/>
            <person name="Spilker T."/>
            <person name="Caverly L."/>
        </authorList>
    </citation>
    <scope>NUCLEOTIDE SEQUENCE</scope>
    <source>
        <strain evidence="1">AU42020</strain>
    </source>
</reference>
<evidence type="ECO:0000313" key="1">
    <source>
        <dbReference type="EMBL" id="MDN7931051.1"/>
    </source>
</evidence>
<comment type="caution">
    <text evidence="1">The sequence shown here is derived from an EMBL/GenBank/DDBJ whole genome shotgun (WGS) entry which is preliminary data.</text>
</comment>
<evidence type="ECO:0000313" key="2">
    <source>
        <dbReference type="Proteomes" id="UP001171606"/>
    </source>
</evidence>
<dbReference type="RefSeq" id="WP_301754894.1">
    <property type="nucleotide sequence ID" value="NZ_JAUJSQ010000002.1"/>
</dbReference>
<dbReference type="Proteomes" id="UP001171606">
    <property type="component" value="Unassembled WGS sequence"/>
</dbReference>
<proteinExistence type="predicted"/>
<protein>
    <submittedName>
        <fullName evidence="1">Uncharacterized protein</fullName>
    </submittedName>
</protein>